<proteinExistence type="predicted"/>
<reference evidence="4" key="1">
    <citation type="submission" date="2022-11" db="UniProtKB">
        <authorList>
            <consortium name="WormBaseParasite"/>
        </authorList>
    </citation>
    <scope>IDENTIFICATION</scope>
</reference>
<keyword evidence="1" id="KW-0732">Signal</keyword>
<dbReference type="PROSITE" id="PS50836">
    <property type="entry name" value="DOMON"/>
    <property type="match status" value="1"/>
</dbReference>
<accession>A0A915D250</accession>
<dbReference type="PANTHER" id="PTHR36516">
    <property type="entry name" value="PROTEIN CBG04168-RELATED"/>
    <property type="match status" value="1"/>
</dbReference>
<feature type="signal peptide" evidence="1">
    <location>
        <begin position="1"/>
        <end position="22"/>
    </location>
</feature>
<dbReference type="Proteomes" id="UP000887574">
    <property type="component" value="Unplaced"/>
</dbReference>
<sequence length="107" mass="12226">MTCRQLLFCILLFFLGIHNIFCATCTYTDNSNYKLDWVVESQTGQIHFVLEYYNFPSGVSAWTGVAFGDSMYSGLDAVVVKVLNGQIYVSDEYVQGYQPSWPTNHRM</sequence>
<dbReference type="PANTHER" id="PTHR36516:SF6">
    <property type="entry name" value="DOMON DOMAIN-CONTAINING PROTEIN"/>
    <property type="match status" value="1"/>
</dbReference>
<protein>
    <submittedName>
        <fullName evidence="4">DOMON domain-containing protein</fullName>
    </submittedName>
</protein>
<dbReference type="Pfam" id="PF03351">
    <property type="entry name" value="DOMON"/>
    <property type="match status" value="1"/>
</dbReference>
<name>A0A915D250_9BILA</name>
<dbReference type="AlphaFoldDB" id="A0A915D250"/>
<feature type="domain" description="DOMON" evidence="2">
    <location>
        <begin position="31"/>
        <end position="107"/>
    </location>
</feature>
<dbReference type="InterPro" id="IPR005018">
    <property type="entry name" value="DOMON_domain"/>
</dbReference>
<evidence type="ECO:0000259" key="2">
    <source>
        <dbReference type="PROSITE" id="PS50836"/>
    </source>
</evidence>
<dbReference type="WBParaSite" id="jg15034">
    <property type="protein sequence ID" value="jg15034"/>
    <property type="gene ID" value="jg15034"/>
</dbReference>
<evidence type="ECO:0000256" key="1">
    <source>
        <dbReference type="SAM" id="SignalP"/>
    </source>
</evidence>
<organism evidence="3 4">
    <name type="scientific">Ditylenchus dipsaci</name>
    <dbReference type="NCBI Taxonomy" id="166011"/>
    <lineage>
        <taxon>Eukaryota</taxon>
        <taxon>Metazoa</taxon>
        <taxon>Ecdysozoa</taxon>
        <taxon>Nematoda</taxon>
        <taxon>Chromadorea</taxon>
        <taxon>Rhabditida</taxon>
        <taxon>Tylenchina</taxon>
        <taxon>Tylenchomorpha</taxon>
        <taxon>Sphaerularioidea</taxon>
        <taxon>Anguinidae</taxon>
        <taxon>Anguininae</taxon>
        <taxon>Ditylenchus</taxon>
    </lineage>
</organism>
<evidence type="ECO:0000313" key="4">
    <source>
        <dbReference type="WBParaSite" id="jg15034"/>
    </source>
</evidence>
<feature type="chain" id="PRO_5037434213" evidence="1">
    <location>
        <begin position="23"/>
        <end position="107"/>
    </location>
</feature>
<keyword evidence="3" id="KW-1185">Reference proteome</keyword>
<evidence type="ECO:0000313" key="3">
    <source>
        <dbReference type="Proteomes" id="UP000887574"/>
    </source>
</evidence>